<sequence>MLSGATQAAEVNTTSKSAAVAFRQDAVSASMAARTQKARVEVTDERTETTTVWANPNRSFTREQSFAPIRARAVLGIPWSAVGAATISPITVWAPGQGGIPADGVAFGAVVQ</sequence>
<accession>A0A8J3Y1X0</accession>
<evidence type="ECO:0000313" key="2">
    <source>
        <dbReference type="Proteomes" id="UP000605992"/>
    </source>
</evidence>
<reference evidence="1" key="1">
    <citation type="submission" date="2021-01" db="EMBL/GenBank/DDBJ databases">
        <title>Whole genome shotgun sequence of Planotetraspora thailandica NBRC 104271.</title>
        <authorList>
            <person name="Komaki H."/>
            <person name="Tamura T."/>
        </authorList>
    </citation>
    <scope>NUCLEOTIDE SEQUENCE</scope>
    <source>
        <strain evidence="1">NBRC 104271</strain>
    </source>
</reference>
<evidence type="ECO:0000313" key="1">
    <source>
        <dbReference type="EMBL" id="GII59224.1"/>
    </source>
</evidence>
<keyword evidence="2" id="KW-1185">Reference proteome</keyword>
<protein>
    <submittedName>
        <fullName evidence="1">Uncharacterized protein</fullName>
    </submittedName>
</protein>
<organism evidence="1 2">
    <name type="scientific">Planotetraspora thailandica</name>
    <dbReference type="NCBI Taxonomy" id="487172"/>
    <lineage>
        <taxon>Bacteria</taxon>
        <taxon>Bacillati</taxon>
        <taxon>Actinomycetota</taxon>
        <taxon>Actinomycetes</taxon>
        <taxon>Streptosporangiales</taxon>
        <taxon>Streptosporangiaceae</taxon>
        <taxon>Planotetraspora</taxon>
    </lineage>
</organism>
<name>A0A8J3Y1X0_9ACTN</name>
<proteinExistence type="predicted"/>
<dbReference type="AlphaFoldDB" id="A0A8J3Y1X0"/>
<dbReference type="EMBL" id="BOOR01000080">
    <property type="protein sequence ID" value="GII59224.1"/>
    <property type="molecule type" value="Genomic_DNA"/>
</dbReference>
<gene>
    <name evidence="1" type="ORF">Pth03_76130</name>
</gene>
<dbReference type="Proteomes" id="UP000605992">
    <property type="component" value="Unassembled WGS sequence"/>
</dbReference>
<comment type="caution">
    <text evidence="1">The sequence shown here is derived from an EMBL/GenBank/DDBJ whole genome shotgun (WGS) entry which is preliminary data.</text>
</comment>